<reference evidence="1" key="1">
    <citation type="submission" date="2020-05" db="EMBL/GenBank/DDBJ databases">
        <authorList>
            <person name="Chiriac C."/>
            <person name="Salcher M."/>
            <person name="Ghai R."/>
            <person name="Kavagutti S V."/>
        </authorList>
    </citation>
    <scope>NUCLEOTIDE SEQUENCE</scope>
</reference>
<gene>
    <name evidence="1" type="ORF">UFOVP1290_246</name>
</gene>
<dbReference type="EMBL" id="LR797252">
    <property type="protein sequence ID" value="CAB4196726.1"/>
    <property type="molecule type" value="Genomic_DNA"/>
</dbReference>
<accession>A0A6J5RR03</accession>
<organism evidence="1">
    <name type="scientific">uncultured Caudovirales phage</name>
    <dbReference type="NCBI Taxonomy" id="2100421"/>
    <lineage>
        <taxon>Viruses</taxon>
        <taxon>Duplodnaviria</taxon>
        <taxon>Heunggongvirae</taxon>
        <taxon>Uroviricota</taxon>
        <taxon>Caudoviricetes</taxon>
        <taxon>Peduoviridae</taxon>
        <taxon>Maltschvirus</taxon>
        <taxon>Maltschvirus maltsch</taxon>
    </lineage>
</organism>
<protein>
    <submittedName>
        <fullName evidence="1">Uncharacterized protein</fullName>
    </submittedName>
</protein>
<evidence type="ECO:0000313" key="1">
    <source>
        <dbReference type="EMBL" id="CAB4196726.1"/>
    </source>
</evidence>
<proteinExistence type="predicted"/>
<sequence>MTIIVEDGHIFEGTFEQWEDCFFSFPNGSLASDKIEMIKSFCLSNSFKFEIVG</sequence>
<name>A0A6J5RR03_9CAUD</name>